<reference evidence="1 2" key="1">
    <citation type="submission" date="2016-06" db="EMBL/GenBank/DDBJ databases">
        <authorList>
            <person name="Kjaerup R.B."/>
            <person name="Dalgaard T.S."/>
            <person name="Juul-Madsen H.R."/>
        </authorList>
    </citation>
    <scope>NUCLEOTIDE SEQUENCE [LARGE SCALE GENOMIC DNA]</scope>
    <source>
        <strain evidence="1 2">GCSL-Mp3</strain>
    </source>
</reference>
<evidence type="ECO:0000313" key="1">
    <source>
        <dbReference type="EMBL" id="OBU02468.1"/>
    </source>
</evidence>
<proteinExistence type="predicted"/>
<name>A0A1B8H057_9GAMM</name>
<comment type="caution">
    <text evidence="1">The sequence shown here is derived from an EMBL/GenBank/DDBJ whole genome shotgun (WGS) entry which is preliminary data.</text>
</comment>
<sequence>MILPILSGFVQCSVFISGIVSADAIWIKKNLIMLNYAFVACRMLMHHEHRLKLVISLRFATL</sequence>
<accession>A0A1B8H057</accession>
<dbReference type="AlphaFoldDB" id="A0A1B8H057"/>
<protein>
    <submittedName>
        <fullName evidence="1">Uncharacterized protein</fullName>
    </submittedName>
</protein>
<evidence type="ECO:0000313" key="2">
    <source>
        <dbReference type="Proteomes" id="UP000092247"/>
    </source>
</evidence>
<dbReference type="EMBL" id="LZEX01000045">
    <property type="protein sequence ID" value="OBU02468.1"/>
    <property type="molecule type" value="Genomic_DNA"/>
</dbReference>
<gene>
    <name evidence="1" type="ORF">AYY17_12500</name>
</gene>
<dbReference type="Proteomes" id="UP000092247">
    <property type="component" value="Unassembled WGS sequence"/>
</dbReference>
<dbReference type="STRING" id="368603.AYY16_01445"/>
<organism evidence="1 2">
    <name type="scientific">Morganella psychrotolerans</name>
    <dbReference type="NCBI Taxonomy" id="368603"/>
    <lineage>
        <taxon>Bacteria</taxon>
        <taxon>Pseudomonadati</taxon>
        <taxon>Pseudomonadota</taxon>
        <taxon>Gammaproteobacteria</taxon>
        <taxon>Enterobacterales</taxon>
        <taxon>Morganellaceae</taxon>
        <taxon>Morganella</taxon>
    </lineage>
</organism>